<comment type="subcellular location">
    <subcellularLocation>
        <location evidence="1">Nucleus</location>
    </subcellularLocation>
</comment>
<dbReference type="PANTHER" id="PTHR12420">
    <property type="entry name" value="PHD FINGER PROTEIN"/>
    <property type="match status" value="1"/>
</dbReference>
<dbReference type="AlphaFoldDB" id="W5MS90"/>
<reference evidence="8" key="1">
    <citation type="submission" date="2011-12" db="EMBL/GenBank/DDBJ databases">
        <title>The Draft Genome of Lepisosteus oculatus.</title>
        <authorList>
            <consortium name="The Broad Institute Genome Assembly &amp; Analysis Group"/>
            <consortium name="Computational R&amp;D Group"/>
            <consortium name="and Sequencing Platform"/>
            <person name="Di Palma F."/>
            <person name="Alfoldi J."/>
            <person name="Johnson J."/>
            <person name="Berlin A."/>
            <person name="Gnerre S."/>
            <person name="Jaffe D."/>
            <person name="MacCallum I."/>
            <person name="Young S."/>
            <person name="Walker B.J."/>
            <person name="Lander E.S."/>
            <person name="Lindblad-Toh K."/>
        </authorList>
    </citation>
    <scope>NUCLEOTIDE SEQUENCE [LARGE SCALE GENOMIC DNA]</scope>
</reference>
<dbReference type="HOGENOM" id="CLU_130727_1_0_1"/>
<dbReference type="PROSITE" id="PS51805">
    <property type="entry name" value="EPHD"/>
    <property type="match status" value="1"/>
</dbReference>
<sequence>MRIWLNQKPVKLLKMDQNLFCGFCHSSKESSKTGSLLRKDDVLAHENCLIFSSALHTKNTPECDDLVGFLVNDVKKEMRRGRKLACFRCKKNGATVGCEIRKCKRSYHYLCAVRDNAELVEDHDNGIYTMYCEIH</sequence>
<dbReference type="OMA" id="ATIGCDI"/>
<proteinExistence type="predicted"/>
<dbReference type="InterPro" id="IPR051188">
    <property type="entry name" value="PHD-type_Zinc_Finger"/>
</dbReference>
<name>W5MS90_LEPOC</name>
<dbReference type="Bgee" id="ENSLOCG00000009220">
    <property type="expression patterns" value="Expressed in embryo and 13 other cell types or tissues"/>
</dbReference>
<dbReference type="eggNOG" id="KOG1084">
    <property type="taxonomic scope" value="Eukaryota"/>
</dbReference>
<dbReference type="Proteomes" id="UP000018468">
    <property type="component" value="Linkage group LG17"/>
</dbReference>
<organism evidence="7 8">
    <name type="scientific">Lepisosteus oculatus</name>
    <name type="common">Spotted gar</name>
    <dbReference type="NCBI Taxonomy" id="7918"/>
    <lineage>
        <taxon>Eukaryota</taxon>
        <taxon>Metazoa</taxon>
        <taxon>Chordata</taxon>
        <taxon>Craniata</taxon>
        <taxon>Vertebrata</taxon>
        <taxon>Euteleostomi</taxon>
        <taxon>Actinopterygii</taxon>
        <taxon>Neopterygii</taxon>
        <taxon>Holostei</taxon>
        <taxon>Semionotiformes</taxon>
        <taxon>Lepisosteidae</taxon>
        <taxon>Lepisosteus</taxon>
    </lineage>
</organism>
<dbReference type="InterPro" id="IPR034732">
    <property type="entry name" value="EPHD"/>
</dbReference>
<dbReference type="EMBL" id="AHAT01003453">
    <property type="status" value="NOT_ANNOTATED_CDS"/>
    <property type="molecule type" value="Genomic_DNA"/>
</dbReference>
<keyword evidence="4" id="KW-0862">Zinc</keyword>
<dbReference type="InParanoid" id="W5MS90"/>
<dbReference type="Pfam" id="PF13771">
    <property type="entry name" value="zf-HC5HC2H"/>
    <property type="match status" value="1"/>
</dbReference>
<evidence type="ECO:0000313" key="7">
    <source>
        <dbReference type="Ensembl" id="ENSLOCP00000011249.1"/>
    </source>
</evidence>
<reference evidence="7" key="3">
    <citation type="submission" date="2025-09" db="UniProtKB">
        <authorList>
            <consortium name="Ensembl"/>
        </authorList>
    </citation>
    <scope>IDENTIFICATION</scope>
</reference>
<dbReference type="GO" id="GO:0008270">
    <property type="term" value="F:zinc ion binding"/>
    <property type="evidence" value="ECO:0007669"/>
    <property type="project" value="UniProtKB-KW"/>
</dbReference>
<evidence type="ECO:0000256" key="5">
    <source>
        <dbReference type="ARBA" id="ARBA00023242"/>
    </source>
</evidence>
<dbReference type="STRING" id="7918.ENSLOCP00000011249"/>
<dbReference type="GeneTree" id="ENSGT00950000182865"/>
<reference evidence="7" key="2">
    <citation type="submission" date="2025-08" db="UniProtKB">
        <authorList>
            <consortium name="Ensembl"/>
        </authorList>
    </citation>
    <scope>IDENTIFICATION</scope>
</reference>
<dbReference type="InterPro" id="IPR013083">
    <property type="entry name" value="Znf_RING/FYVE/PHD"/>
</dbReference>
<evidence type="ECO:0000256" key="2">
    <source>
        <dbReference type="ARBA" id="ARBA00022723"/>
    </source>
</evidence>
<keyword evidence="3" id="KW-0863">Zinc-finger</keyword>
<keyword evidence="2" id="KW-0479">Metal-binding</keyword>
<evidence type="ECO:0000313" key="8">
    <source>
        <dbReference type="Proteomes" id="UP000018468"/>
    </source>
</evidence>
<keyword evidence="8" id="KW-1185">Reference proteome</keyword>
<dbReference type="PANTHER" id="PTHR12420:SF4">
    <property type="entry name" value="PHD FINGER PROTEIN 11"/>
    <property type="match status" value="1"/>
</dbReference>
<dbReference type="Ensembl" id="ENSLOCT00000011265.1">
    <property type="protein sequence ID" value="ENSLOCP00000011249.1"/>
    <property type="gene ID" value="ENSLOCG00000009220.1"/>
</dbReference>
<dbReference type="Gene3D" id="3.30.40.10">
    <property type="entry name" value="Zinc/RING finger domain, C3HC4 (zinc finger)"/>
    <property type="match status" value="1"/>
</dbReference>
<dbReference type="GO" id="GO:0005634">
    <property type="term" value="C:nucleus"/>
    <property type="evidence" value="ECO:0007669"/>
    <property type="project" value="UniProtKB-SubCell"/>
</dbReference>
<protein>
    <recommendedName>
        <fullName evidence="6">PHD-type domain-containing protein</fullName>
    </recommendedName>
</protein>
<keyword evidence="5" id="KW-0539">Nucleus</keyword>
<evidence type="ECO:0000256" key="1">
    <source>
        <dbReference type="ARBA" id="ARBA00004123"/>
    </source>
</evidence>
<evidence type="ECO:0000259" key="6">
    <source>
        <dbReference type="PROSITE" id="PS51805"/>
    </source>
</evidence>
<accession>W5MS90</accession>
<evidence type="ECO:0000256" key="3">
    <source>
        <dbReference type="ARBA" id="ARBA00022771"/>
    </source>
</evidence>
<evidence type="ECO:0000256" key="4">
    <source>
        <dbReference type="ARBA" id="ARBA00022833"/>
    </source>
</evidence>
<feature type="domain" description="PHD-type" evidence="6">
    <location>
        <begin position="18"/>
        <end position="135"/>
    </location>
</feature>